<dbReference type="InterPro" id="IPR004638">
    <property type="entry name" value="EmrB-like"/>
</dbReference>
<feature type="transmembrane region" description="Helical" evidence="8">
    <location>
        <begin position="173"/>
        <end position="195"/>
    </location>
</feature>
<keyword evidence="7 8" id="KW-0472">Membrane</keyword>
<dbReference type="PROSITE" id="PS50850">
    <property type="entry name" value="MFS"/>
    <property type="match status" value="1"/>
</dbReference>
<feature type="transmembrane region" description="Helical" evidence="8">
    <location>
        <begin position="405"/>
        <end position="426"/>
    </location>
</feature>
<feature type="transmembrane region" description="Helical" evidence="8">
    <location>
        <begin position="376"/>
        <end position="393"/>
    </location>
</feature>
<dbReference type="Gene3D" id="1.20.1720.10">
    <property type="entry name" value="Multidrug resistance protein D"/>
    <property type="match status" value="1"/>
</dbReference>
<feature type="transmembrane region" description="Helical" evidence="8">
    <location>
        <begin position="18"/>
        <end position="39"/>
    </location>
</feature>
<dbReference type="InterPro" id="IPR036259">
    <property type="entry name" value="MFS_trans_sf"/>
</dbReference>
<feature type="transmembrane region" description="Helical" evidence="8">
    <location>
        <begin position="238"/>
        <end position="257"/>
    </location>
</feature>
<dbReference type="Gene3D" id="1.20.1250.20">
    <property type="entry name" value="MFS general substrate transporter like domains"/>
    <property type="match status" value="1"/>
</dbReference>
<keyword evidence="11" id="KW-1185">Reference proteome</keyword>
<dbReference type="InterPro" id="IPR011701">
    <property type="entry name" value="MFS"/>
</dbReference>
<evidence type="ECO:0000313" key="11">
    <source>
        <dbReference type="Proteomes" id="UP000321272"/>
    </source>
</evidence>
<evidence type="ECO:0000256" key="3">
    <source>
        <dbReference type="ARBA" id="ARBA00022448"/>
    </source>
</evidence>
<organism evidence="10 11">
    <name type="scientific">Pistricoccus aurantiacus</name>
    <dbReference type="NCBI Taxonomy" id="1883414"/>
    <lineage>
        <taxon>Bacteria</taxon>
        <taxon>Pseudomonadati</taxon>
        <taxon>Pseudomonadota</taxon>
        <taxon>Gammaproteobacteria</taxon>
        <taxon>Oceanospirillales</taxon>
        <taxon>Halomonadaceae</taxon>
        <taxon>Pistricoccus</taxon>
    </lineage>
</organism>
<evidence type="ECO:0000256" key="2">
    <source>
        <dbReference type="ARBA" id="ARBA00008537"/>
    </source>
</evidence>
<dbReference type="PANTHER" id="PTHR42718:SF9">
    <property type="entry name" value="MAJOR FACILITATOR SUPERFAMILY MULTIDRUG TRANSPORTER MFSC"/>
    <property type="match status" value="1"/>
</dbReference>
<dbReference type="PRINTS" id="PR01036">
    <property type="entry name" value="TCRTETB"/>
</dbReference>
<dbReference type="InterPro" id="IPR020846">
    <property type="entry name" value="MFS_dom"/>
</dbReference>
<keyword evidence="4" id="KW-1003">Cell membrane</keyword>
<evidence type="ECO:0000259" key="9">
    <source>
        <dbReference type="PROSITE" id="PS50850"/>
    </source>
</evidence>
<feature type="transmembrane region" description="Helical" evidence="8">
    <location>
        <begin position="339"/>
        <end position="356"/>
    </location>
</feature>
<dbReference type="Proteomes" id="UP000321272">
    <property type="component" value="Chromosome"/>
</dbReference>
<keyword evidence="6 8" id="KW-1133">Transmembrane helix</keyword>
<name>A0A5B8SPF9_9GAMM</name>
<feature type="transmembrane region" description="Helical" evidence="8">
    <location>
        <begin position="85"/>
        <end position="106"/>
    </location>
</feature>
<keyword evidence="3" id="KW-0813">Transport</keyword>
<evidence type="ECO:0000256" key="5">
    <source>
        <dbReference type="ARBA" id="ARBA00022692"/>
    </source>
</evidence>
<feature type="transmembrane region" description="Helical" evidence="8">
    <location>
        <begin position="207"/>
        <end position="226"/>
    </location>
</feature>
<dbReference type="EMBL" id="CP042382">
    <property type="protein sequence ID" value="QEA38979.1"/>
    <property type="molecule type" value="Genomic_DNA"/>
</dbReference>
<dbReference type="SUPFAM" id="SSF103473">
    <property type="entry name" value="MFS general substrate transporter"/>
    <property type="match status" value="1"/>
</dbReference>
<dbReference type="OrthoDB" id="9812221at2"/>
<feature type="domain" description="Major facilitator superfamily (MFS) profile" evidence="9">
    <location>
        <begin position="21"/>
        <end position="508"/>
    </location>
</feature>
<feature type="transmembrane region" description="Helical" evidence="8">
    <location>
        <begin position="485"/>
        <end position="503"/>
    </location>
</feature>
<feature type="transmembrane region" description="Helical" evidence="8">
    <location>
        <begin position="148"/>
        <end position="167"/>
    </location>
</feature>
<evidence type="ECO:0000256" key="4">
    <source>
        <dbReference type="ARBA" id="ARBA00022475"/>
    </source>
</evidence>
<keyword evidence="5 8" id="KW-0812">Transmembrane</keyword>
<accession>A0A5B8SPF9</accession>
<evidence type="ECO:0000256" key="7">
    <source>
        <dbReference type="ARBA" id="ARBA00023136"/>
    </source>
</evidence>
<dbReference type="GO" id="GO:0005886">
    <property type="term" value="C:plasma membrane"/>
    <property type="evidence" value="ECO:0007669"/>
    <property type="project" value="UniProtKB-SubCell"/>
</dbReference>
<dbReference type="PANTHER" id="PTHR42718">
    <property type="entry name" value="MAJOR FACILITATOR SUPERFAMILY MULTIDRUG TRANSPORTER MFSC"/>
    <property type="match status" value="1"/>
</dbReference>
<reference evidence="10 11" key="1">
    <citation type="submission" date="2019-06" db="EMBL/GenBank/DDBJ databases">
        <title>Genome analyses of bacteria isolated from kimchi.</title>
        <authorList>
            <person name="Lee S."/>
            <person name="Ahn S."/>
            <person name="Roh S."/>
        </authorList>
    </citation>
    <scope>NUCLEOTIDE SEQUENCE [LARGE SCALE GENOMIC DNA]</scope>
    <source>
        <strain evidence="10 11">CBA4606</strain>
    </source>
</reference>
<dbReference type="CDD" id="cd17503">
    <property type="entry name" value="MFS_LmrB_MDR_like"/>
    <property type="match status" value="1"/>
</dbReference>
<comment type="similarity">
    <text evidence="2">Belongs to the major facilitator superfamily. EmrB family.</text>
</comment>
<proteinExistence type="inferred from homology"/>
<feature type="transmembrane region" description="Helical" evidence="8">
    <location>
        <begin position="307"/>
        <end position="327"/>
    </location>
</feature>
<dbReference type="GO" id="GO:0022857">
    <property type="term" value="F:transmembrane transporter activity"/>
    <property type="evidence" value="ECO:0007669"/>
    <property type="project" value="InterPro"/>
</dbReference>
<feature type="transmembrane region" description="Helical" evidence="8">
    <location>
        <begin position="278"/>
        <end position="301"/>
    </location>
</feature>
<dbReference type="RefSeq" id="WP_147184035.1">
    <property type="nucleotide sequence ID" value="NZ_CP042382.1"/>
</dbReference>
<comment type="subcellular location">
    <subcellularLocation>
        <location evidence="1">Cell membrane</location>
        <topology evidence="1">Multi-pass membrane protein</topology>
    </subcellularLocation>
</comment>
<dbReference type="NCBIfam" id="TIGR00711">
    <property type="entry name" value="efflux_EmrB"/>
    <property type="match status" value="1"/>
</dbReference>
<evidence type="ECO:0000313" key="10">
    <source>
        <dbReference type="EMBL" id="QEA38979.1"/>
    </source>
</evidence>
<gene>
    <name evidence="10" type="ORF">FGL86_07765</name>
</gene>
<evidence type="ECO:0000256" key="8">
    <source>
        <dbReference type="SAM" id="Phobius"/>
    </source>
</evidence>
<protein>
    <submittedName>
        <fullName evidence="10">DHA2 family efflux MFS transporter permease subunit</fullName>
    </submittedName>
</protein>
<dbReference type="Pfam" id="PF07690">
    <property type="entry name" value="MFS_1"/>
    <property type="match status" value="1"/>
</dbReference>
<dbReference type="KEGG" id="paur:FGL86_07765"/>
<dbReference type="AlphaFoldDB" id="A0A5B8SPF9"/>
<feature type="transmembrane region" description="Helical" evidence="8">
    <location>
        <begin position="118"/>
        <end position="136"/>
    </location>
</feature>
<evidence type="ECO:0000256" key="6">
    <source>
        <dbReference type="ARBA" id="ARBA00022989"/>
    </source>
</evidence>
<feature type="transmembrane region" description="Helical" evidence="8">
    <location>
        <begin position="59"/>
        <end position="78"/>
    </location>
</feature>
<sequence length="518" mass="56652">MANEASLDTLPPLSGGRLIGATIVLALAVFMNVLDVSIANVSIPTIAGDLAVSASQGTWIITVFAVCNAVTVPISGWLSRRFGQVRLFVFCTLLFTLFSWLCGFASNFELLLTFRGLQGAAAGPMIPISQSLLLACYPREKRGLANGIYGMTAVVGPIAGPILGGWITDHINWSWIFYINVPVGLIVAPACWLLLKDRETPVRREGVDLVGLVLLIIGVGSLQVMLDQGAEKAWFQSDYIITLSVVAAIFLCVLVIWEWTAERPIIDIHLFRDRNFAVGTILLCLGYMVFFGAIVILPLWLQTGMGYTATWAGMATASMGILGVVASPLAGRLSDKVDARYLVTFGFFVFASVSFYNSHANPFITFEQIFLPRLPWGIGTAFFFIPLMAIAFSRLPTSELAGASALLNFLRQLFLGFGTSFATTLWDDRATFHDHRLNSHLTPFDPATHQWLQRLQDQGLSLEQAQRLLANEVSHQALIMSTNDVFYVSGWIFAALMLVVWLAKSTQEESAAATAQAH</sequence>
<evidence type="ECO:0000256" key="1">
    <source>
        <dbReference type="ARBA" id="ARBA00004651"/>
    </source>
</evidence>